<dbReference type="PANTHER" id="PTHR33166">
    <property type="entry name" value="GAG_P30 DOMAIN-CONTAINING PROTEIN"/>
    <property type="match status" value="1"/>
</dbReference>
<sequence length="472" mass="54703">MGQKKSKTQDQEKGSKLLDIPPDSLLGIMIRNWNERGPKKGKSEQKLIQYCMVDWTKKPLKPHVFWPTFGSFEDWTCQALNTYINSKEPFNQEESDYAQLWIRASRPYPASIFVLKKHEKSEKEEGDKSEERTEKDNKWEPLDNLPPLYFNNPPPVAAASPVAVISPPLQPTAPEIEQPPAARTRSRTAACEETPLYPLWEVPLVGNQGGIGLVAVPLNTTDVRNFKKEMGTLLDDPLGVAKKLDQFLGPNTYTWEEIQSILGILFTAEERGMIRQSGMRIWERQNMRDLRMLIIQGIKEAVPHGQNINKAFNEQQGKEESPTEWLERLRKSLQMYSGIDPNTVAGTALLRTQFVAKSWGDIRRKLVKLEDFQERGLEELLRESQKVYVRRDEEKQKTKTKIFVAAVRESQKNETPSGEKREKREKKAEWPPPERPYREESAVPICYYFNKKGHIKRNCCKWEQDERMFQEE</sequence>
<dbReference type="Ensembl" id="ENSACUT00000002069.1">
    <property type="protein sequence ID" value="ENSACUP00000001937.1"/>
    <property type="gene ID" value="ENSACUG00000001360.1"/>
</dbReference>
<feature type="compositionally biased region" description="Basic and acidic residues" evidence="1">
    <location>
        <begin position="7"/>
        <end position="16"/>
    </location>
</feature>
<dbReference type="InterPro" id="IPR050462">
    <property type="entry name" value="Retroviral_Gag-Pol_poly"/>
</dbReference>
<keyword evidence="4" id="KW-1185">Reference proteome</keyword>
<dbReference type="InterPro" id="IPR008919">
    <property type="entry name" value="Retrov_capsid_N"/>
</dbReference>
<feature type="domain" description="Core shell protein Gag P30" evidence="2">
    <location>
        <begin position="284"/>
        <end position="389"/>
    </location>
</feature>
<feature type="region of interest" description="Disordered" evidence="1">
    <location>
        <begin position="405"/>
        <end position="437"/>
    </location>
</feature>
<dbReference type="InterPro" id="IPR003036">
    <property type="entry name" value="Gag_P30"/>
</dbReference>
<dbReference type="OMA" id="PTWADVN"/>
<reference evidence="3" key="1">
    <citation type="submission" date="2025-08" db="UniProtKB">
        <authorList>
            <consortium name="Ensembl"/>
        </authorList>
    </citation>
    <scope>IDENTIFICATION</scope>
</reference>
<feature type="region of interest" description="Disordered" evidence="1">
    <location>
        <begin position="119"/>
        <end position="142"/>
    </location>
</feature>
<accession>A0A663LQY9</accession>
<evidence type="ECO:0000313" key="3">
    <source>
        <dbReference type="Ensembl" id="ENSACUP00000001937.1"/>
    </source>
</evidence>
<organism evidence="3 4">
    <name type="scientific">Athene cunicularia</name>
    <name type="common">Burrowing owl</name>
    <name type="synonym">Speotyto cunicularia</name>
    <dbReference type="NCBI Taxonomy" id="194338"/>
    <lineage>
        <taxon>Eukaryota</taxon>
        <taxon>Metazoa</taxon>
        <taxon>Chordata</taxon>
        <taxon>Craniata</taxon>
        <taxon>Vertebrata</taxon>
        <taxon>Euteleostomi</taxon>
        <taxon>Archelosauria</taxon>
        <taxon>Archosauria</taxon>
        <taxon>Dinosauria</taxon>
        <taxon>Saurischia</taxon>
        <taxon>Theropoda</taxon>
        <taxon>Coelurosauria</taxon>
        <taxon>Aves</taxon>
        <taxon>Neognathae</taxon>
        <taxon>Neoaves</taxon>
        <taxon>Telluraves</taxon>
        <taxon>Strigiformes</taxon>
        <taxon>Strigidae</taxon>
        <taxon>Athene</taxon>
    </lineage>
</organism>
<dbReference type="Gene3D" id="1.10.375.10">
    <property type="entry name" value="Human Immunodeficiency Virus Type 1 Capsid Protein"/>
    <property type="match status" value="1"/>
</dbReference>
<feature type="compositionally biased region" description="Basic and acidic residues" evidence="1">
    <location>
        <begin position="119"/>
        <end position="141"/>
    </location>
</feature>
<dbReference type="Proteomes" id="UP000472269">
    <property type="component" value="Unplaced"/>
</dbReference>
<proteinExistence type="predicted"/>
<reference evidence="3" key="2">
    <citation type="submission" date="2025-09" db="UniProtKB">
        <authorList>
            <consortium name="Ensembl"/>
        </authorList>
    </citation>
    <scope>IDENTIFICATION</scope>
</reference>
<name>A0A663LQY9_ATHCN</name>
<feature type="region of interest" description="Disordered" evidence="1">
    <location>
        <begin position="1"/>
        <end position="20"/>
    </location>
</feature>
<dbReference type="AlphaFoldDB" id="A0A663LQY9"/>
<evidence type="ECO:0000256" key="1">
    <source>
        <dbReference type="SAM" id="MobiDB-lite"/>
    </source>
</evidence>
<protein>
    <recommendedName>
        <fullName evidence="2">Core shell protein Gag P30 domain-containing protein</fullName>
    </recommendedName>
</protein>
<dbReference type="SUPFAM" id="SSF47943">
    <property type="entry name" value="Retrovirus capsid protein, N-terminal core domain"/>
    <property type="match status" value="1"/>
</dbReference>
<feature type="compositionally biased region" description="Basic and acidic residues" evidence="1">
    <location>
        <begin position="409"/>
        <end position="429"/>
    </location>
</feature>
<evidence type="ECO:0000259" key="2">
    <source>
        <dbReference type="Pfam" id="PF02093"/>
    </source>
</evidence>
<evidence type="ECO:0000313" key="4">
    <source>
        <dbReference type="Proteomes" id="UP000472269"/>
    </source>
</evidence>
<dbReference type="Pfam" id="PF02093">
    <property type="entry name" value="Gag_p30"/>
    <property type="match status" value="1"/>
</dbReference>
<dbReference type="GO" id="GO:0019068">
    <property type="term" value="P:virion assembly"/>
    <property type="evidence" value="ECO:0007669"/>
    <property type="project" value="InterPro"/>
</dbReference>